<gene>
    <name evidence="7" type="primary">EOG090X081X</name>
</gene>
<dbReference type="SUPFAM" id="SSF103481">
    <property type="entry name" value="Multidrug resistance efflux transporter EmrE"/>
    <property type="match status" value="1"/>
</dbReference>
<feature type="transmembrane region" description="Helical" evidence="5">
    <location>
        <begin position="93"/>
        <end position="110"/>
    </location>
</feature>
<feature type="transmembrane region" description="Helical" evidence="5">
    <location>
        <begin position="171"/>
        <end position="195"/>
    </location>
</feature>
<feature type="transmembrane region" description="Helical" evidence="5">
    <location>
        <begin position="278"/>
        <end position="295"/>
    </location>
</feature>
<dbReference type="PANTHER" id="PTHR11132">
    <property type="entry name" value="SOLUTE CARRIER FAMILY 35"/>
    <property type="match status" value="1"/>
</dbReference>
<dbReference type="InterPro" id="IPR050186">
    <property type="entry name" value="TPT_transporter"/>
</dbReference>
<protein>
    <submittedName>
        <fullName evidence="7">EOG090X081X</fullName>
    </submittedName>
</protein>
<reference evidence="7" key="1">
    <citation type="submission" date="2018-08" db="EMBL/GenBank/DDBJ databases">
        <authorList>
            <person name="Cornetti L."/>
        </authorList>
    </citation>
    <scope>NUCLEOTIDE SEQUENCE</scope>
    <source>
        <strain evidence="7">DE-FRO-2-1</strain>
    </source>
</reference>
<feature type="domain" description="Sugar phosphate transporter" evidence="6">
    <location>
        <begin position="48"/>
        <end position="285"/>
    </location>
</feature>
<dbReference type="GO" id="GO:0016020">
    <property type="term" value="C:membrane"/>
    <property type="evidence" value="ECO:0007669"/>
    <property type="project" value="UniProtKB-SubCell"/>
</dbReference>
<dbReference type="InterPro" id="IPR037185">
    <property type="entry name" value="EmrE-like"/>
</dbReference>
<comment type="subcellular location">
    <subcellularLocation>
        <location evidence="1">Membrane</location>
        <topology evidence="1">Multi-pass membrane protein</topology>
    </subcellularLocation>
</comment>
<dbReference type="Pfam" id="PF03151">
    <property type="entry name" value="TPT"/>
    <property type="match status" value="1"/>
</dbReference>
<sequence length="336" mass="37325">MARRTLSPNIRLSSFTQYLYERVVVSDAVSCLHIFLVALLPSGKNDTSSLDAPLFVTWFQCVVTVIICYFLSYGAKVFPRLGQFPELVLDRQIMIKVLPLSIVFVAMISFNNLCLKYVGVAFYYIGRSLTTVFNVLMTWILLGEKTSMNAVLCCAIIVGGFWLGVDQEGVAGSLSISGTIYGVLASLFVSLNSIYTKKVLPSVDQSIWLLGYYNNLNACLLFLPLMLLTGELGTILSYDGFNSTPFWLMMVAGGVFGFAIGYVTGLQIQVTSPLTHNISGTAKACAQTVLATYWYNDMKPFFWWISNWVVLFGSGAYTRVRQQEMEKSHKAKVTTT</sequence>
<feature type="transmembrane region" description="Helical" evidence="5">
    <location>
        <begin position="301"/>
        <end position="320"/>
    </location>
</feature>
<name>A0A4Y7NLE6_9CRUS</name>
<proteinExistence type="evidence at transcript level"/>
<evidence type="ECO:0000313" key="7">
    <source>
        <dbReference type="EMBL" id="SVE93075.1"/>
    </source>
</evidence>
<feature type="transmembrane region" description="Helical" evidence="5">
    <location>
        <begin position="20"/>
        <end position="40"/>
    </location>
</feature>
<feature type="transmembrane region" description="Helical" evidence="5">
    <location>
        <begin position="246"/>
        <end position="266"/>
    </location>
</feature>
<keyword evidence="4 5" id="KW-0472">Membrane</keyword>
<accession>A0A4Y7NLE6</accession>
<evidence type="ECO:0000256" key="2">
    <source>
        <dbReference type="ARBA" id="ARBA00022692"/>
    </source>
</evidence>
<organism evidence="7">
    <name type="scientific">Moina brachiata</name>
    <dbReference type="NCBI Taxonomy" id="675436"/>
    <lineage>
        <taxon>Eukaryota</taxon>
        <taxon>Metazoa</taxon>
        <taxon>Ecdysozoa</taxon>
        <taxon>Arthropoda</taxon>
        <taxon>Crustacea</taxon>
        <taxon>Branchiopoda</taxon>
        <taxon>Diplostraca</taxon>
        <taxon>Cladocera</taxon>
        <taxon>Anomopoda</taxon>
        <taxon>Moinidae</taxon>
        <taxon>Moina</taxon>
    </lineage>
</organism>
<dbReference type="EMBL" id="LR023456">
    <property type="protein sequence ID" value="SVE93075.1"/>
    <property type="molecule type" value="mRNA"/>
</dbReference>
<keyword evidence="3 5" id="KW-1133">Transmembrane helix</keyword>
<evidence type="ECO:0000256" key="4">
    <source>
        <dbReference type="ARBA" id="ARBA00023136"/>
    </source>
</evidence>
<feature type="transmembrane region" description="Helical" evidence="5">
    <location>
        <begin position="207"/>
        <end position="226"/>
    </location>
</feature>
<evidence type="ECO:0000256" key="3">
    <source>
        <dbReference type="ARBA" id="ARBA00022989"/>
    </source>
</evidence>
<evidence type="ECO:0000256" key="1">
    <source>
        <dbReference type="ARBA" id="ARBA00004141"/>
    </source>
</evidence>
<evidence type="ECO:0000256" key="5">
    <source>
        <dbReference type="SAM" id="Phobius"/>
    </source>
</evidence>
<keyword evidence="2 5" id="KW-0812">Transmembrane</keyword>
<feature type="transmembrane region" description="Helical" evidence="5">
    <location>
        <begin position="149"/>
        <end position="165"/>
    </location>
</feature>
<dbReference type="InterPro" id="IPR004853">
    <property type="entry name" value="Sugar_P_trans_dom"/>
</dbReference>
<feature type="transmembrane region" description="Helical" evidence="5">
    <location>
        <begin position="122"/>
        <end position="142"/>
    </location>
</feature>
<dbReference type="AlphaFoldDB" id="A0A4Y7NLE6"/>
<evidence type="ECO:0000259" key="6">
    <source>
        <dbReference type="Pfam" id="PF03151"/>
    </source>
</evidence>
<feature type="transmembrane region" description="Helical" evidence="5">
    <location>
        <begin position="52"/>
        <end position="72"/>
    </location>
</feature>